<accession>A0A291P7G2</accession>
<dbReference type="Proteomes" id="UP000219993">
    <property type="component" value="Chromosome"/>
</dbReference>
<dbReference type="KEGG" id="hbe:BEI_1821"/>
<sequence length="46" mass="4629">MIMKAYAGDTESPGAHRQEQGGTGMTEAGIGQALAAVLERPEVAAG</sequence>
<name>A0A291P7G2_9GAMM</name>
<proteinExistence type="predicted"/>
<evidence type="ECO:0000256" key="1">
    <source>
        <dbReference type="SAM" id="MobiDB-lite"/>
    </source>
</evidence>
<protein>
    <submittedName>
        <fullName evidence="2">Uncharacterized protein</fullName>
    </submittedName>
</protein>
<organism evidence="2 3">
    <name type="scientific">Halomonas beimenensis</name>
    <dbReference type="NCBI Taxonomy" id="475662"/>
    <lineage>
        <taxon>Bacteria</taxon>
        <taxon>Pseudomonadati</taxon>
        <taxon>Pseudomonadota</taxon>
        <taxon>Gammaproteobacteria</taxon>
        <taxon>Oceanospirillales</taxon>
        <taxon>Halomonadaceae</taxon>
        <taxon>Halomonas</taxon>
    </lineage>
</organism>
<dbReference type="AlphaFoldDB" id="A0A291P7G2"/>
<dbReference type="EMBL" id="CP021435">
    <property type="protein sequence ID" value="ATJ82808.1"/>
    <property type="molecule type" value="Genomic_DNA"/>
</dbReference>
<feature type="region of interest" description="Disordered" evidence="1">
    <location>
        <begin position="1"/>
        <end position="27"/>
    </location>
</feature>
<evidence type="ECO:0000313" key="3">
    <source>
        <dbReference type="Proteomes" id="UP000219993"/>
    </source>
</evidence>
<evidence type="ECO:0000313" key="2">
    <source>
        <dbReference type="EMBL" id="ATJ82808.1"/>
    </source>
</evidence>
<reference evidence="2 3" key="1">
    <citation type="journal article" date="2017" name="Sci. Rep.">
        <title>Revealing the Saline Adaptation Strategies of the Halophilic Bacterium Halomonas beimenensis through High-throughput Omics and Transposon Mutagenesis Approaches.</title>
        <authorList>
            <person name="Chen Y.H."/>
            <person name="Lin S.S."/>
            <person name="Shyu Y.T."/>
        </authorList>
    </citation>
    <scope>NUCLEOTIDE SEQUENCE [LARGE SCALE GENOMIC DNA]</scope>
    <source>
        <strain evidence="2 3">NTU-111</strain>
    </source>
</reference>
<keyword evidence="3" id="KW-1185">Reference proteome</keyword>
<gene>
    <name evidence="2" type="ORF">BEI_1821</name>
</gene>